<dbReference type="EMBL" id="PPXF01000002">
    <property type="protein sequence ID" value="POH71550.1"/>
    <property type="molecule type" value="Genomic_DNA"/>
</dbReference>
<dbReference type="RefSeq" id="WP_103429491.1">
    <property type="nucleotide sequence ID" value="NZ_PPXF01000002.1"/>
</dbReference>
<gene>
    <name evidence="1" type="ORF">C3B59_00040</name>
</gene>
<name>A0A2S3ZQS0_9MICO</name>
<evidence type="ECO:0000313" key="2">
    <source>
        <dbReference type="Proteomes" id="UP000237104"/>
    </source>
</evidence>
<proteinExistence type="predicted"/>
<organism evidence="1 2">
    <name type="scientific">Cryobacterium zongtaii</name>
    <dbReference type="NCBI Taxonomy" id="1259217"/>
    <lineage>
        <taxon>Bacteria</taxon>
        <taxon>Bacillati</taxon>
        <taxon>Actinomycetota</taxon>
        <taxon>Actinomycetes</taxon>
        <taxon>Micrococcales</taxon>
        <taxon>Microbacteriaceae</taxon>
        <taxon>Cryobacterium</taxon>
    </lineage>
</organism>
<protein>
    <submittedName>
        <fullName evidence="1">Uncharacterized protein</fullName>
    </submittedName>
</protein>
<comment type="caution">
    <text evidence="1">The sequence shown here is derived from an EMBL/GenBank/DDBJ whole genome shotgun (WGS) entry which is preliminary data.</text>
</comment>
<dbReference type="AlphaFoldDB" id="A0A2S3ZQS0"/>
<evidence type="ECO:0000313" key="1">
    <source>
        <dbReference type="EMBL" id="POH71550.1"/>
    </source>
</evidence>
<reference evidence="1 2" key="1">
    <citation type="submission" date="2018-01" db="EMBL/GenBank/DDBJ databases">
        <title>Cryobacterium sp. nov., from glaciers in China.</title>
        <authorList>
            <person name="Liu Q."/>
            <person name="Xin Y.-H."/>
        </authorList>
    </citation>
    <scope>NUCLEOTIDE SEQUENCE [LARGE SCALE GENOMIC DNA]</scope>
    <source>
        <strain evidence="1 2">TMB1-8</strain>
    </source>
</reference>
<accession>A0A2S3ZQS0</accession>
<sequence length="215" mass="23377">MTETPSPAPQSTAKQIAEALGVELMPWQAAVLDAHMAGERLVYVGGRRGGRSTVRALADLTDALRTPPAPAEPAPWISPIDWMLCEASGRPLIDPSMSLPLMLSTEHPHFPRVYRDYVAPEEMPEPSMVEKLQTMLADLEEGRGIYDAAGLTAADRLSRLAESPVEYRLGSLWIDQEALDRVCEKVGVVPARGDQAGGDTFTGFPIRINESEKGL</sequence>
<dbReference type="Proteomes" id="UP000237104">
    <property type="component" value="Unassembled WGS sequence"/>
</dbReference>